<evidence type="ECO:0000259" key="1">
    <source>
        <dbReference type="Pfam" id="PF04986"/>
    </source>
</evidence>
<evidence type="ECO:0000313" key="2">
    <source>
        <dbReference type="EMBL" id="GAI15038.1"/>
    </source>
</evidence>
<dbReference type="GO" id="GO:0006313">
    <property type="term" value="P:DNA transposition"/>
    <property type="evidence" value="ECO:0007669"/>
    <property type="project" value="InterPro"/>
</dbReference>
<organism evidence="2">
    <name type="scientific">marine sediment metagenome</name>
    <dbReference type="NCBI Taxonomy" id="412755"/>
    <lineage>
        <taxon>unclassified sequences</taxon>
        <taxon>metagenomes</taxon>
        <taxon>ecological metagenomes</taxon>
    </lineage>
</organism>
<dbReference type="AlphaFoldDB" id="X1L7P9"/>
<comment type="caution">
    <text evidence="2">The sequence shown here is derived from an EMBL/GenBank/DDBJ whole genome shotgun (WGS) entry which is preliminary data.</text>
</comment>
<dbReference type="PANTHER" id="PTHR37023:SF1">
    <property type="entry name" value="ISSOD25 TRANSPOSASE TNPA_ISSOD25"/>
    <property type="match status" value="1"/>
</dbReference>
<name>X1L7P9_9ZZZZ</name>
<dbReference type="GO" id="GO:0004803">
    <property type="term" value="F:transposase activity"/>
    <property type="evidence" value="ECO:0007669"/>
    <property type="project" value="InterPro"/>
</dbReference>
<gene>
    <name evidence="2" type="ORF">S06H3_13519</name>
</gene>
<dbReference type="PANTHER" id="PTHR37023">
    <property type="entry name" value="TRANSPOSASE"/>
    <property type="match status" value="1"/>
</dbReference>
<reference evidence="2" key="1">
    <citation type="journal article" date="2014" name="Front. Microbiol.">
        <title>High frequency of phylogenetically diverse reductive dehalogenase-homologous genes in deep subseafloor sedimentary metagenomes.</title>
        <authorList>
            <person name="Kawai M."/>
            <person name="Futagami T."/>
            <person name="Toyoda A."/>
            <person name="Takaki Y."/>
            <person name="Nishi S."/>
            <person name="Hori S."/>
            <person name="Arai W."/>
            <person name="Tsubouchi T."/>
            <person name="Morono Y."/>
            <person name="Uchiyama I."/>
            <person name="Ito T."/>
            <person name="Fujiyama A."/>
            <person name="Inagaki F."/>
            <person name="Takami H."/>
        </authorList>
    </citation>
    <scope>NUCLEOTIDE SEQUENCE</scope>
    <source>
        <strain evidence="2">Expedition CK06-06</strain>
    </source>
</reference>
<dbReference type="GO" id="GO:0003677">
    <property type="term" value="F:DNA binding"/>
    <property type="evidence" value="ECO:0007669"/>
    <property type="project" value="InterPro"/>
</dbReference>
<dbReference type="Pfam" id="PF04986">
    <property type="entry name" value="Y2_Tnp"/>
    <property type="match status" value="1"/>
</dbReference>
<accession>X1L7P9</accession>
<dbReference type="EMBL" id="BARV01006603">
    <property type="protein sequence ID" value="GAI15038.1"/>
    <property type="molecule type" value="Genomic_DNA"/>
</dbReference>
<dbReference type="InterPro" id="IPR007069">
    <property type="entry name" value="Transposase_32"/>
</dbReference>
<sequence length="170" mass="19965">MAILGVGRYSFAHPEKVLEYLSRYVFRIAISDRRIEKVENGMVHFTIKDKKRKGIYHKMKLEIDEFIRRFLLHVLPQGFFKVRYYGIFANTCRKGNIVKAKELLAEEKSEQVREAIEDGKQVWEKRDTVWTKIMDDIKNHMKHNCPVCNNGRMRFVGLVSESPPVCSPFG</sequence>
<protein>
    <recommendedName>
        <fullName evidence="1">Transposase IS801/IS1294 domain-containing protein</fullName>
    </recommendedName>
</protein>
<feature type="domain" description="Transposase IS801/IS1294" evidence="1">
    <location>
        <begin position="10"/>
        <end position="93"/>
    </location>
</feature>
<proteinExistence type="predicted"/>